<dbReference type="Pfam" id="PF01026">
    <property type="entry name" value="TatD_DNase"/>
    <property type="match status" value="1"/>
</dbReference>
<feature type="binding site" evidence="3">
    <location>
        <position position="94"/>
    </location>
    <ligand>
        <name>a divalent metal cation</name>
        <dbReference type="ChEBI" id="CHEBI:60240"/>
        <label>1</label>
    </ligand>
</feature>
<dbReference type="GO" id="GO:0005829">
    <property type="term" value="C:cytosol"/>
    <property type="evidence" value="ECO:0007669"/>
    <property type="project" value="TreeGrafter"/>
</dbReference>
<name>A0A1F7GUK2_9BACT</name>
<protein>
    <recommendedName>
        <fullName evidence="6">Hydrolase TatD</fullName>
    </recommendedName>
</protein>
<dbReference type="GO" id="GO:0046872">
    <property type="term" value="F:metal ion binding"/>
    <property type="evidence" value="ECO:0007669"/>
    <property type="project" value="UniProtKB-KW"/>
</dbReference>
<dbReference type="Gene3D" id="3.20.20.140">
    <property type="entry name" value="Metal-dependent hydrolases"/>
    <property type="match status" value="1"/>
</dbReference>
<evidence type="ECO:0000256" key="3">
    <source>
        <dbReference type="PIRSR" id="PIRSR005902-1"/>
    </source>
</evidence>
<keyword evidence="1 3" id="KW-0479">Metal-binding</keyword>
<dbReference type="PIRSF" id="PIRSF005902">
    <property type="entry name" value="DNase_TatD"/>
    <property type="match status" value="1"/>
</dbReference>
<feature type="binding site" evidence="3">
    <location>
        <position position="220"/>
    </location>
    <ligand>
        <name>a divalent metal cation</name>
        <dbReference type="ChEBI" id="CHEBI:60240"/>
        <label>1</label>
    </ligand>
</feature>
<proteinExistence type="predicted"/>
<feature type="binding site" evidence="3">
    <location>
        <position position="7"/>
    </location>
    <ligand>
        <name>a divalent metal cation</name>
        <dbReference type="ChEBI" id="CHEBI:60240"/>
        <label>1</label>
    </ligand>
</feature>
<dbReference type="SUPFAM" id="SSF51556">
    <property type="entry name" value="Metallo-dependent hydrolases"/>
    <property type="match status" value="1"/>
</dbReference>
<evidence type="ECO:0000256" key="2">
    <source>
        <dbReference type="ARBA" id="ARBA00022801"/>
    </source>
</evidence>
<evidence type="ECO:0000313" key="4">
    <source>
        <dbReference type="EMBL" id="OGK22648.1"/>
    </source>
</evidence>
<dbReference type="Proteomes" id="UP000177159">
    <property type="component" value="Unassembled WGS sequence"/>
</dbReference>
<dbReference type="CDD" id="cd01310">
    <property type="entry name" value="TatD_DNAse"/>
    <property type="match status" value="1"/>
</dbReference>
<keyword evidence="2" id="KW-0378">Hydrolase</keyword>
<dbReference type="EMBL" id="MFZM01000037">
    <property type="protein sequence ID" value="OGK22648.1"/>
    <property type="molecule type" value="Genomic_DNA"/>
</dbReference>
<accession>A0A1F7GUK2</accession>
<organism evidence="4 5">
    <name type="scientific">Candidatus Roizmanbacteria bacterium RIFCSPHIGHO2_02_FULL_37_24</name>
    <dbReference type="NCBI Taxonomy" id="1802037"/>
    <lineage>
        <taxon>Bacteria</taxon>
        <taxon>Candidatus Roizmaniibacteriota</taxon>
    </lineage>
</organism>
<dbReference type="FunFam" id="3.20.20.140:FF:000005">
    <property type="entry name" value="TatD family hydrolase"/>
    <property type="match status" value="1"/>
</dbReference>
<dbReference type="PANTHER" id="PTHR46124:SF2">
    <property type="entry name" value="D-AMINOACYL-TRNA DEACYLASE"/>
    <property type="match status" value="1"/>
</dbReference>
<dbReference type="AlphaFoldDB" id="A0A1F7GUK2"/>
<dbReference type="InterPro" id="IPR001130">
    <property type="entry name" value="TatD-like"/>
</dbReference>
<evidence type="ECO:0000313" key="5">
    <source>
        <dbReference type="Proteomes" id="UP000177159"/>
    </source>
</evidence>
<dbReference type="PROSITE" id="PS01137">
    <property type="entry name" value="TATD_1"/>
    <property type="match status" value="1"/>
</dbReference>
<gene>
    <name evidence="4" type="ORF">A3C24_00465</name>
</gene>
<sequence>MFDTHAHLNFKRFAKTLDDVLRLSHLSGVKYIVVPGTDEESSQKAVEIASRDESVFAAVGIHPHHVFLAHTEFTSRLQFIENFLQEKKVLAVGEIGLDKHVYEDTKYQNYHIDEMFFNLQKEFLIKQLQLAKNYKKSVILHNREAKNDLLGLLNEHWEEYFRGRIVFHCCEPEEELLGFAKNHDIFIGVDGDITYDSPPGRKKQEFIMRVPQEHLVLETDSPFLLPEPLRSQKQYPNTPVNLPIIAEFVAKLRGESIEDLVKITTENALRLFNIH</sequence>
<dbReference type="PANTHER" id="PTHR46124">
    <property type="entry name" value="D-AMINOACYL-TRNA DEACYLASE"/>
    <property type="match status" value="1"/>
</dbReference>
<dbReference type="InterPro" id="IPR032466">
    <property type="entry name" value="Metal_Hydrolase"/>
</dbReference>
<feature type="binding site" evidence="3">
    <location>
        <position position="5"/>
    </location>
    <ligand>
        <name>a divalent metal cation</name>
        <dbReference type="ChEBI" id="CHEBI:60240"/>
        <label>1</label>
    </ligand>
</feature>
<evidence type="ECO:0000256" key="1">
    <source>
        <dbReference type="ARBA" id="ARBA00022723"/>
    </source>
</evidence>
<dbReference type="InterPro" id="IPR018228">
    <property type="entry name" value="DNase_TatD-rel_CS"/>
</dbReference>
<comment type="caution">
    <text evidence="4">The sequence shown here is derived from an EMBL/GenBank/DDBJ whole genome shotgun (WGS) entry which is preliminary data.</text>
</comment>
<dbReference type="GO" id="GO:0016788">
    <property type="term" value="F:hydrolase activity, acting on ester bonds"/>
    <property type="evidence" value="ECO:0007669"/>
    <property type="project" value="InterPro"/>
</dbReference>
<feature type="binding site" evidence="3">
    <location>
        <position position="141"/>
    </location>
    <ligand>
        <name>a divalent metal cation</name>
        <dbReference type="ChEBI" id="CHEBI:60240"/>
        <label>2</label>
    </ligand>
</feature>
<evidence type="ECO:0008006" key="6">
    <source>
        <dbReference type="Google" id="ProtNLM"/>
    </source>
</evidence>
<feature type="binding site" evidence="3">
    <location>
        <position position="168"/>
    </location>
    <ligand>
        <name>a divalent metal cation</name>
        <dbReference type="ChEBI" id="CHEBI:60240"/>
        <label>2</label>
    </ligand>
</feature>
<reference evidence="4 5" key="1">
    <citation type="journal article" date="2016" name="Nat. Commun.">
        <title>Thousands of microbial genomes shed light on interconnected biogeochemical processes in an aquifer system.</title>
        <authorList>
            <person name="Anantharaman K."/>
            <person name="Brown C.T."/>
            <person name="Hug L.A."/>
            <person name="Sharon I."/>
            <person name="Castelle C.J."/>
            <person name="Probst A.J."/>
            <person name="Thomas B.C."/>
            <person name="Singh A."/>
            <person name="Wilkins M.J."/>
            <person name="Karaoz U."/>
            <person name="Brodie E.L."/>
            <person name="Williams K.H."/>
            <person name="Hubbard S.S."/>
            <person name="Banfield J.F."/>
        </authorList>
    </citation>
    <scope>NUCLEOTIDE SEQUENCE [LARGE SCALE GENOMIC DNA]</scope>
</reference>